<organism evidence="6 7">
    <name type="scientific">Lactuca sativa</name>
    <name type="common">Garden lettuce</name>
    <dbReference type="NCBI Taxonomy" id="4236"/>
    <lineage>
        <taxon>Eukaryota</taxon>
        <taxon>Viridiplantae</taxon>
        <taxon>Streptophyta</taxon>
        <taxon>Embryophyta</taxon>
        <taxon>Tracheophyta</taxon>
        <taxon>Spermatophyta</taxon>
        <taxon>Magnoliopsida</taxon>
        <taxon>eudicotyledons</taxon>
        <taxon>Gunneridae</taxon>
        <taxon>Pentapetalae</taxon>
        <taxon>asterids</taxon>
        <taxon>campanulids</taxon>
        <taxon>Asterales</taxon>
        <taxon>Asteraceae</taxon>
        <taxon>Cichorioideae</taxon>
        <taxon>Cichorieae</taxon>
        <taxon>Lactucinae</taxon>
        <taxon>Lactuca</taxon>
    </lineage>
</organism>
<comment type="caution">
    <text evidence="6">The sequence shown here is derived from an EMBL/GenBank/DDBJ whole genome shotgun (WGS) entry which is preliminary data.</text>
</comment>
<gene>
    <name evidence="6" type="ORF">LSAT_V11C900456410</name>
</gene>
<dbReference type="Pfam" id="PF06839">
    <property type="entry name" value="Zn_ribbon_GRF"/>
    <property type="match status" value="1"/>
</dbReference>
<protein>
    <recommendedName>
        <fullName evidence="5">GRF-type domain-containing protein</fullName>
    </recommendedName>
</protein>
<evidence type="ECO:0000256" key="1">
    <source>
        <dbReference type="ARBA" id="ARBA00022723"/>
    </source>
</evidence>
<proteinExistence type="predicted"/>
<feature type="region of interest" description="Disordered" evidence="4">
    <location>
        <begin position="1"/>
        <end position="22"/>
    </location>
</feature>
<name>A0A9R1UF03_LACSA</name>
<keyword evidence="2" id="KW-0863">Zinc-finger</keyword>
<reference evidence="6 7" key="1">
    <citation type="journal article" date="2017" name="Nat. Commun.">
        <title>Genome assembly with in vitro proximity ligation data and whole-genome triplication in lettuce.</title>
        <authorList>
            <person name="Reyes-Chin-Wo S."/>
            <person name="Wang Z."/>
            <person name="Yang X."/>
            <person name="Kozik A."/>
            <person name="Arikit S."/>
            <person name="Song C."/>
            <person name="Xia L."/>
            <person name="Froenicke L."/>
            <person name="Lavelle D.O."/>
            <person name="Truco M.J."/>
            <person name="Xia R."/>
            <person name="Zhu S."/>
            <person name="Xu C."/>
            <person name="Xu H."/>
            <person name="Xu X."/>
            <person name="Cox K."/>
            <person name="Korf I."/>
            <person name="Meyers B.C."/>
            <person name="Michelmore R.W."/>
        </authorList>
    </citation>
    <scope>NUCLEOTIDE SEQUENCE [LARGE SCALE GENOMIC DNA]</scope>
    <source>
        <strain evidence="7">cv. Salinas</strain>
        <tissue evidence="6">Seedlings</tissue>
    </source>
</reference>
<dbReference type="Proteomes" id="UP000235145">
    <property type="component" value="Unassembled WGS sequence"/>
</dbReference>
<evidence type="ECO:0000256" key="4">
    <source>
        <dbReference type="SAM" id="MobiDB-lite"/>
    </source>
</evidence>
<feature type="domain" description="GRF-type" evidence="5">
    <location>
        <begin position="25"/>
        <end position="62"/>
    </location>
</feature>
<evidence type="ECO:0000256" key="2">
    <source>
        <dbReference type="ARBA" id="ARBA00022771"/>
    </source>
</evidence>
<keyword evidence="1" id="KW-0479">Metal-binding</keyword>
<evidence type="ECO:0000313" key="6">
    <source>
        <dbReference type="EMBL" id="KAJ0185843.1"/>
    </source>
</evidence>
<sequence>MASSYNFSSSLNRSSKKSTVNDPKICDCRIHARILTSTTPKNSGRHFMVCNEGKCKYWKWLDVKPVQMPPMKVVEGMKAELVALKTEVEKV</sequence>
<evidence type="ECO:0000259" key="5">
    <source>
        <dbReference type="Pfam" id="PF06839"/>
    </source>
</evidence>
<accession>A0A9R1UF03</accession>
<keyword evidence="3" id="KW-0862">Zinc</keyword>
<evidence type="ECO:0000313" key="7">
    <source>
        <dbReference type="Proteomes" id="UP000235145"/>
    </source>
</evidence>
<keyword evidence="7" id="KW-1185">Reference proteome</keyword>
<dbReference type="AlphaFoldDB" id="A0A9R1UF03"/>
<dbReference type="PANTHER" id="PTHR33248">
    <property type="entry name" value="ZINC ION-BINDING PROTEIN"/>
    <property type="match status" value="1"/>
</dbReference>
<evidence type="ECO:0000256" key="3">
    <source>
        <dbReference type="ARBA" id="ARBA00022833"/>
    </source>
</evidence>
<dbReference type="EMBL" id="NBSK02000009">
    <property type="protein sequence ID" value="KAJ0185843.1"/>
    <property type="molecule type" value="Genomic_DNA"/>
</dbReference>
<dbReference type="InterPro" id="IPR010666">
    <property type="entry name" value="Znf_GRF"/>
</dbReference>
<dbReference type="GO" id="GO:0008270">
    <property type="term" value="F:zinc ion binding"/>
    <property type="evidence" value="ECO:0007669"/>
    <property type="project" value="UniProtKB-KW"/>
</dbReference>
<feature type="compositionally biased region" description="Low complexity" evidence="4">
    <location>
        <begin position="1"/>
        <end position="13"/>
    </location>
</feature>